<dbReference type="EMBL" id="CP032050">
    <property type="protein sequence ID" value="AYN67061.1"/>
    <property type="molecule type" value="Genomic_DNA"/>
</dbReference>
<proteinExistence type="predicted"/>
<keyword evidence="8" id="KW-1185">Reference proteome</keyword>
<dbReference type="GO" id="GO:0006308">
    <property type="term" value="P:DNA catabolic process"/>
    <property type="evidence" value="ECO:0007669"/>
    <property type="project" value="InterPro"/>
</dbReference>
<keyword evidence="2" id="KW-0479">Metal-binding</keyword>
<dbReference type="CDD" id="cd11010">
    <property type="entry name" value="S1-P1_nuclease"/>
    <property type="match status" value="1"/>
</dbReference>
<dbReference type="GO" id="GO:0046872">
    <property type="term" value="F:metal ion binding"/>
    <property type="evidence" value="ECO:0007669"/>
    <property type="project" value="UniProtKB-KW"/>
</dbReference>
<dbReference type="Gene3D" id="1.10.575.10">
    <property type="entry name" value="P1 Nuclease"/>
    <property type="match status" value="1"/>
</dbReference>
<reference evidence="7 8" key="1">
    <citation type="submission" date="2018-08" db="EMBL/GenBank/DDBJ databases">
        <title>The reduced genetic potential of extracellular carbohydrate catabolism in Euzebyella marina RN62, a Flavobacteriia bacterium isolated from the hadal water.</title>
        <authorList>
            <person name="Xue C."/>
        </authorList>
    </citation>
    <scope>NUCLEOTIDE SEQUENCE [LARGE SCALE GENOMIC DNA]</scope>
    <source>
        <strain evidence="7 8">RN62</strain>
    </source>
</reference>
<dbReference type="Proteomes" id="UP000276309">
    <property type="component" value="Chromosome"/>
</dbReference>
<dbReference type="Pfam" id="PF02265">
    <property type="entry name" value="S1-P1_nuclease"/>
    <property type="match status" value="1"/>
</dbReference>
<dbReference type="PANTHER" id="PTHR33146">
    <property type="entry name" value="ENDONUCLEASE 4"/>
    <property type="match status" value="1"/>
</dbReference>
<dbReference type="AlphaFoldDB" id="A0A3G2L4B0"/>
<dbReference type="KEGG" id="emar:D1013_06610"/>
<dbReference type="GO" id="GO:0004519">
    <property type="term" value="F:endonuclease activity"/>
    <property type="evidence" value="ECO:0007669"/>
    <property type="project" value="UniProtKB-KW"/>
</dbReference>
<gene>
    <name evidence="7" type="ORF">D1013_06610</name>
</gene>
<dbReference type="PANTHER" id="PTHR33146:SF26">
    <property type="entry name" value="ENDONUCLEASE 4"/>
    <property type="match status" value="1"/>
</dbReference>
<accession>A0A3G2L4B0</accession>
<dbReference type="GO" id="GO:0016788">
    <property type="term" value="F:hydrolase activity, acting on ester bonds"/>
    <property type="evidence" value="ECO:0007669"/>
    <property type="project" value="InterPro"/>
</dbReference>
<keyword evidence="5" id="KW-1015">Disulfide bond</keyword>
<dbReference type="OrthoDB" id="267579at2"/>
<keyword evidence="6" id="KW-0325">Glycoprotein</keyword>
<name>A0A3G2L4B0_9FLAO</name>
<keyword evidence="4" id="KW-0378">Hydrolase</keyword>
<dbReference type="InterPro" id="IPR003154">
    <property type="entry name" value="S1/P1nuclease"/>
</dbReference>
<evidence type="ECO:0000256" key="4">
    <source>
        <dbReference type="ARBA" id="ARBA00022801"/>
    </source>
</evidence>
<dbReference type="GO" id="GO:0003676">
    <property type="term" value="F:nucleic acid binding"/>
    <property type="evidence" value="ECO:0007669"/>
    <property type="project" value="InterPro"/>
</dbReference>
<keyword evidence="1" id="KW-0540">Nuclease</keyword>
<dbReference type="InterPro" id="IPR008947">
    <property type="entry name" value="PLipase_C/P1_nuclease_dom_sf"/>
</dbReference>
<sequence>MRLLVLLFLIGQIGFATEGEWSKTGHRAVGEIAQEHLSRKAQKAIERLMNGETLASMANFGDEIKSDTAYRKFGPWHYVNIPSDKRYKDIEPSERGDLVTGINKCIEVLEDAKSNLADKRFYLKMLVHLVGDLHQPLHVGRAEDKGGNDIQLRWFDEGTNLHRVWDGHMIDDYKMSYSELSKTMPRLTKQEIKSIQNGNLLNWVDETQDLANEVYDSVEVGEKLFYRYSYDWWPTVEQQLQKGGLRLAKVLNDIFG</sequence>
<evidence type="ECO:0000256" key="2">
    <source>
        <dbReference type="ARBA" id="ARBA00022723"/>
    </source>
</evidence>
<keyword evidence="3" id="KW-0255">Endonuclease</keyword>
<evidence type="ECO:0000256" key="5">
    <source>
        <dbReference type="ARBA" id="ARBA00023157"/>
    </source>
</evidence>
<evidence type="ECO:0000313" key="8">
    <source>
        <dbReference type="Proteomes" id="UP000276309"/>
    </source>
</evidence>
<evidence type="ECO:0000313" key="7">
    <source>
        <dbReference type="EMBL" id="AYN67061.1"/>
    </source>
</evidence>
<dbReference type="RefSeq" id="WP_121848111.1">
    <property type="nucleotide sequence ID" value="NZ_CP032050.1"/>
</dbReference>
<dbReference type="SUPFAM" id="SSF48537">
    <property type="entry name" value="Phospholipase C/P1 nuclease"/>
    <property type="match status" value="1"/>
</dbReference>
<evidence type="ECO:0000256" key="1">
    <source>
        <dbReference type="ARBA" id="ARBA00022722"/>
    </source>
</evidence>
<organism evidence="7 8">
    <name type="scientific">Euzebyella marina</name>
    <dbReference type="NCBI Taxonomy" id="1761453"/>
    <lineage>
        <taxon>Bacteria</taxon>
        <taxon>Pseudomonadati</taxon>
        <taxon>Bacteroidota</taxon>
        <taxon>Flavobacteriia</taxon>
        <taxon>Flavobacteriales</taxon>
        <taxon>Flavobacteriaceae</taxon>
        <taxon>Euzebyella</taxon>
    </lineage>
</organism>
<evidence type="ECO:0000256" key="3">
    <source>
        <dbReference type="ARBA" id="ARBA00022759"/>
    </source>
</evidence>
<evidence type="ECO:0000256" key="6">
    <source>
        <dbReference type="ARBA" id="ARBA00023180"/>
    </source>
</evidence>
<protein>
    <submittedName>
        <fullName evidence="7">S1/P1 Nuclease</fullName>
    </submittedName>
</protein>